<keyword evidence="2" id="KW-1185">Reference proteome</keyword>
<organism evidence="1 2">
    <name type="scientific">Streptomyces alanosinicus</name>
    <dbReference type="NCBI Taxonomy" id="68171"/>
    <lineage>
        <taxon>Bacteria</taxon>
        <taxon>Bacillati</taxon>
        <taxon>Actinomycetota</taxon>
        <taxon>Actinomycetes</taxon>
        <taxon>Kitasatosporales</taxon>
        <taxon>Streptomycetaceae</taxon>
        <taxon>Streptomyces</taxon>
    </lineage>
</organism>
<evidence type="ECO:0000313" key="1">
    <source>
        <dbReference type="EMBL" id="GHE09746.1"/>
    </source>
</evidence>
<accession>A0A918YMT6</accession>
<dbReference type="RefSeq" id="WP_189957010.1">
    <property type="nucleotide sequence ID" value="NZ_BMVG01000020.1"/>
</dbReference>
<dbReference type="AlphaFoldDB" id="A0A918YMT6"/>
<dbReference type="EMBL" id="BMVG01000020">
    <property type="protein sequence ID" value="GHE09746.1"/>
    <property type="molecule type" value="Genomic_DNA"/>
</dbReference>
<reference evidence="1" key="1">
    <citation type="journal article" date="2014" name="Int. J. Syst. Evol. Microbiol.">
        <title>Complete genome sequence of Corynebacterium casei LMG S-19264T (=DSM 44701T), isolated from a smear-ripened cheese.</title>
        <authorList>
            <consortium name="US DOE Joint Genome Institute (JGI-PGF)"/>
            <person name="Walter F."/>
            <person name="Albersmeier A."/>
            <person name="Kalinowski J."/>
            <person name="Ruckert C."/>
        </authorList>
    </citation>
    <scope>NUCLEOTIDE SEQUENCE</scope>
    <source>
        <strain evidence="1">JCM 4714</strain>
    </source>
</reference>
<gene>
    <name evidence="1" type="ORF">GCM10010339_63210</name>
</gene>
<proteinExistence type="predicted"/>
<evidence type="ECO:0000313" key="2">
    <source>
        <dbReference type="Proteomes" id="UP000655443"/>
    </source>
</evidence>
<sequence>MTHALVGDVAVVHALVEDPHVVVEQGELLGEEHGGQFLACHGAWCCGRQMRTYPFHKHLRASASGVAVPAGERLHPLGTDTAGLLTVG</sequence>
<name>A0A918YMT6_9ACTN</name>
<dbReference type="Proteomes" id="UP000655443">
    <property type="component" value="Unassembled WGS sequence"/>
</dbReference>
<protein>
    <submittedName>
        <fullName evidence="1">Uncharacterized protein</fullName>
    </submittedName>
</protein>
<reference evidence="1" key="2">
    <citation type="submission" date="2020-09" db="EMBL/GenBank/DDBJ databases">
        <authorList>
            <person name="Sun Q."/>
            <person name="Ohkuma M."/>
        </authorList>
    </citation>
    <scope>NUCLEOTIDE SEQUENCE</scope>
    <source>
        <strain evidence="1">JCM 4714</strain>
    </source>
</reference>
<comment type="caution">
    <text evidence="1">The sequence shown here is derived from an EMBL/GenBank/DDBJ whole genome shotgun (WGS) entry which is preliminary data.</text>
</comment>